<dbReference type="GO" id="GO:0016706">
    <property type="term" value="F:2-oxoglutarate-dependent dioxygenase activity"/>
    <property type="evidence" value="ECO:0007669"/>
    <property type="project" value="InterPro"/>
</dbReference>
<proteinExistence type="predicted"/>
<dbReference type="AlphaFoldDB" id="A0A8C1UN14"/>
<dbReference type="CDD" id="cd01650">
    <property type="entry name" value="RT_nLTR_like"/>
    <property type="match status" value="1"/>
</dbReference>
<organism evidence="2 3">
    <name type="scientific">Cyprinus carpio</name>
    <name type="common">Common carp</name>
    <dbReference type="NCBI Taxonomy" id="7962"/>
    <lineage>
        <taxon>Eukaryota</taxon>
        <taxon>Metazoa</taxon>
        <taxon>Chordata</taxon>
        <taxon>Craniata</taxon>
        <taxon>Vertebrata</taxon>
        <taxon>Euteleostomi</taxon>
        <taxon>Actinopterygii</taxon>
        <taxon>Neopterygii</taxon>
        <taxon>Teleostei</taxon>
        <taxon>Ostariophysi</taxon>
        <taxon>Cypriniformes</taxon>
        <taxon>Cyprinidae</taxon>
        <taxon>Cyprininae</taxon>
        <taxon>Cyprinus</taxon>
    </lineage>
</organism>
<feature type="domain" description="Reverse transcriptase" evidence="1">
    <location>
        <begin position="1"/>
        <end position="226"/>
    </location>
</feature>
<evidence type="ECO:0000313" key="2">
    <source>
        <dbReference type="Ensembl" id="ENSCCRP00015039821.1"/>
    </source>
</evidence>
<dbReference type="Ensembl" id="ENSCCRT00015041183.1">
    <property type="protein sequence ID" value="ENSCCRP00015039821.1"/>
    <property type="gene ID" value="ENSCCRG00015016566.1"/>
</dbReference>
<sequence>MKCLERLVLSHLKPITAPYLDQLQFAYRANRSVDDAVNLGLHYALDHLDSPGSYVRMLFIDFSAAFNTILPERLWEKLSLMGVGPSICRWIMDFLSDRQQYVRLGQHMSDPQTTNIGAPQGCVLSPFLYSLYTNDCTSNNGSIKLIKFADDTTLVGLIKGNDESAYRQEVSKLVAWCDENNLELNQQKTVEMVIDFRRTPASLSPLTIKSSVVKRVESIKFLGTVITNDLKWEENSSSILKRAHSGMFFLRQLKKLNVSSSVRSRFYRATVESLLSASITVWFASASAQAKVRLQRIVRTAERLTGQRQLSLNDLYEARVRKRAAKIAADQSHPASDIFRLLPSGRRYRAVRTRTSRHLNSFFPRAISFMNS</sequence>
<dbReference type="PANTHER" id="PTHR33332">
    <property type="entry name" value="REVERSE TRANSCRIPTASE DOMAIN-CONTAINING PROTEIN"/>
    <property type="match status" value="1"/>
</dbReference>
<dbReference type="PROSITE" id="PS50878">
    <property type="entry name" value="RT_POL"/>
    <property type="match status" value="1"/>
</dbReference>
<accession>A0A8C1UN14</accession>
<dbReference type="SUPFAM" id="SSF56672">
    <property type="entry name" value="DNA/RNA polymerases"/>
    <property type="match status" value="1"/>
</dbReference>
<evidence type="ECO:0000259" key="1">
    <source>
        <dbReference type="PROSITE" id="PS50878"/>
    </source>
</evidence>
<dbReference type="Proteomes" id="UP000694700">
    <property type="component" value="Unplaced"/>
</dbReference>
<dbReference type="GO" id="GO:0008168">
    <property type="term" value="F:methyltransferase activity"/>
    <property type="evidence" value="ECO:0007669"/>
    <property type="project" value="InterPro"/>
</dbReference>
<dbReference type="InterPro" id="IPR043502">
    <property type="entry name" value="DNA/RNA_pol_sf"/>
</dbReference>
<name>A0A8C1UN14_CYPCA</name>
<reference evidence="2" key="1">
    <citation type="submission" date="2025-08" db="UniProtKB">
        <authorList>
            <consortium name="Ensembl"/>
        </authorList>
    </citation>
    <scope>IDENTIFICATION</scope>
</reference>
<dbReference type="InterPro" id="IPR015095">
    <property type="entry name" value="AlkB_hom8_N"/>
</dbReference>
<dbReference type="InterPro" id="IPR000477">
    <property type="entry name" value="RT_dom"/>
</dbReference>
<dbReference type="Pfam" id="PF00078">
    <property type="entry name" value="RVT_1"/>
    <property type="match status" value="1"/>
</dbReference>
<dbReference type="Pfam" id="PF09004">
    <property type="entry name" value="ALKBH8_N"/>
    <property type="match status" value="1"/>
</dbReference>
<evidence type="ECO:0000313" key="3">
    <source>
        <dbReference type="Proteomes" id="UP000694700"/>
    </source>
</evidence>
<protein>
    <recommendedName>
        <fullName evidence="1">Reverse transcriptase domain-containing protein</fullName>
    </recommendedName>
</protein>